<dbReference type="NCBIfam" id="TIGR02512">
    <property type="entry name" value="FeFe_hydrog_A"/>
    <property type="match status" value="1"/>
</dbReference>
<dbReference type="Gene3D" id="3.40.950.10">
    <property type="entry name" value="Fe-only Hydrogenase (Larger Subunit), Chain L, domain 3"/>
    <property type="match status" value="1"/>
</dbReference>
<sequence>MQACPVGAITEIDYKYPVWRALNDPAKTVIVQTAPAVRVAIGEEFGMAPGSIGTGKMVAALRKLGFDKVFDTDFAADLTIMEETTELIERVKSGKNLPILTSCCPGWVKFLEHQFPELIYMPSTAKSPQQMFGAIAKSYYAEKIGVKPEDMVVVSVMPCLAKKYEASREEFSRDGVRDVDIVISTRELADMIREAGIQFEQLEDQGYDSPLGESSGAGVIFGATGGVLEAALRTAADWISGKDLQEIDFTAVRGIKGIKEATVDVGGIELKAAICSGLGNARKLLTKIKNGEATYDAIEIMACPGGCLNGGGQPYHHGNGKILVKRLEAIYRDDQNKTIRKSHLNPSIQKLYAEFLGEPGSHCAHKLLHTHYVARPKK</sequence>
<dbReference type="EMBL" id="VSSQ01022448">
    <property type="protein sequence ID" value="MPM68766.1"/>
    <property type="molecule type" value="Genomic_DNA"/>
</dbReference>
<evidence type="ECO:0000259" key="1">
    <source>
        <dbReference type="SMART" id="SM00902"/>
    </source>
</evidence>
<dbReference type="EC" id="1.12.1.3" evidence="2"/>
<accession>A0A645BTR7</accession>
<dbReference type="InterPro" id="IPR036991">
    <property type="entry name" value="Fe_hydrogenase_ssu_sf"/>
</dbReference>
<dbReference type="InterPro" id="IPR009016">
    <property type="entry name" value="Fe_hydrogenase"/>
</dbReference>
<dbReference type="Gene3D" id="4.10.260.20">
    <property type="entry name" value="Iron hydrogenase, small subunit"/>
    <property type="match status" value="1"/>
</dbReference>
<gene>
    <name evidence="2" type="primary">hndD_31</name>
    <name evidence="2" type="ORF">SDC9_115700</name>
</gene>
<dbReference type="GO" id="GO:0008901">
    <property type="term" value="F:ferredoxin hydrogenase activity"/>
    <property type="evidence" value="ECO:0007669"/>
    <property type="project" value="InterPro"/>
</dbReference>
<dbReference type="InterPro" id="IPR050340">
    <property type="entry name" value="Cytosolic_Fe-S_CAF"/>
</dbReference>
<dbReference type="InterPro" id="IPR013352">
    <property type="entry name" value="Fe_hydrogenase_subset"/>
</dbReference>
<dbReference type="Pfam" id="PF02906">
    <property type="entry name" value="Fe_hyd_lg_C"/>
    <property type="match status" value="1"/>
</dbReference>
<dbReference type="SMART" id="SM00902">
    <property type="entry name" value="Fe_hyd_SSU"/>
    <property type="match status" value="1"/>
</dbReference>
<protein>
    <submittedName>
        <fullName evidence="2">NADP-reducing hydrogenase subunit HndD</fullName>
        <ecNumber evidence="2">1.12.1.3</ecNumber>
    </submittedName>
</protein>
<reference evidence="2" key="1">
    <citation type="submission" date="2019-08" db="EMBL/GenBank/DDBJ databases">
        <authorList>
            <person name="Kucharzyk K."/>
            <person name="Murdoch R.W."/>
            <person name="Higgins S."/>
            <person name="Loffler F."/>
        </authorList>
    </citation>
    <scope>NUCLEOTIDE SEQUENCE</scope>
</reference>
<dbReference type="Pfam" id="PF02256">
    <property type="entry name" value="Fe_hyd_SSU"/>
    <property type="match status" value="1"/>
</dbReference>
<dbReference type="GO" id="GO:0051536">
    <property type="term" value="F:iron-sulfur cluster binding"/>
    <property type="evidence" value="ECO:0007669"/>
    <property type="project" value="InterPro"/>
</dbReference>
<comment type="caution">
    <text evidence="2">The sequence shown here is derived from an EMBL/GenBank/DDBJ whole genome shotgun (WGS) entry which is preliminary data.</text>
</comment>
<organism evidence="2">
    <name type="scientific">bioreactor metagenome</name>
    <dbReference type="NCBI Taxonomy" id="1076179"/>
    <lineage>
        <taxon>unclassified sequences</taxon>
        <taxon>metagenomes</taxon>
        <taxon>ecological metagenomes</taxon>
    </lineage>
</organism>
<keyword evidence="2" id="KW-0560">Oxidoreductase</keyword>
<evidence type="ECO:0000313" key="2">
    <source>
        <dbReference type="EMBL" id="MPM68766.1"/>
    </source>
</evidence>
<dbReference type="GO" id="GO:0050583">
    <property type="term" value="F:hydrogen dehydrogenase (NADP+) activity"/>
    <property type="evidence" value="ECO:0007669"/>
    <property type="project" value="UniProtKB-EC"/>
</dbReference>
<dbReference type="AlphaFoldDB" id="A0A645BTR7"/>
<feature type="domain" description="Iron hydrogenase small subunit" evidence="1">
    <location>
        <begin position="317"/>
        <end position="376"/>
    </location>
</feature>
<dbReference type="PANTHER" id="PTHR11615">
    <property type="entry name" value="NITRATE, FORMATE, IRON DEHYDROGENASE"/>
    <property type="match status" value="1"/>
</dbReference>
<dbReference type="GO" id="GO:0005506">
    <property type="term" value="F:iron ion binding"/>
    <property type="evidence" value="ECO:0007669"/>
    <property type="project" value="InterPro"/>
</dbReference>
<dbReference type="InterPro" id="IPR003149">
    <property type="entry name" value="Fe_hydrogenase_ssu"/>
</dbReference>
<dbReference type="SUPFAM" id="SSF53920">
    <property type="entry name" value="Fe-only hydrogenase"/>
    <property type="match status" value="1"/>
</dbReference>
<dbReference type="Gene3D" id="3.40.50.1780">
    <property type="match status" value="1"/>
</dbReference>
<dbReference type="InterPro" id="IPR004108">
    <property type="entry name" value="Fe_hydrogenase_lsu_C"/>
</dbReference>
<proteinExistence type="predicted"/>
<name>A0A645BTR7_9ZZZZ</name>